<dbReference type="InterPro" id="IPR000182">
    <property type="entry name" value="GNAT_dom"/>
</dbReference>
<evidence type="ECO:0000313" key="2">
    <source>
        <dbReference type="EMBL" id="SVA70975.1"/>
    </source>
</evidence>
<organism evidence="2">
    <name type="scientific">marine metagenome</name>
    <dbReference type="NCBI Taxonomy" id="408172"/>
    <lineage>
        <taxon>unclassified sequences</taxon>
        <taxon>metagenomes</taxon>
        <taxon>ecological metagenomes</taxon>
    </lineage>
</organism>
<dbReference type="InterPro" id="IPR016181">
    <property type="entry name" value="Acyl_CoA_acyltransferase"/>
</dbReference>
<dbReference type="AlphaFoldDB" id="A0A381Y203"/>
<gene>
    <name evidence="2" type="ORF">METZ01_LOCUS123829</name>
</gene>
<dbReference type="GO" id="GO:0016747">
    <property type="term" value="F:acyltransferase activity, transferring groups other than amino-acyl groups"/>
    <property type="evidence" value="ECO:0007669"/>
    <property type="project" value="InterPro"/>
</dbReference>
<dbReference type="Pfam" id="PF00583">
    <property type="entry name" value="Acetyltransf_1"/>
    <property type="match status" value="1"/>
</dbReference>
<dbReference type="Gene3D" id="3.40.630.30">
    <property type="match status" value="1"/>
</dbReference>
<reference evidence="2" key="1">
    <citation type="submission" date="2018-05" db="EMBL/GenBank/DDBJ databases">
        <authorList>
            <person name="Lanie J.A."/>
            <person name="Ng W.-L."/>
            <person name="Kazmierczak K.M."/>
            <person name="Andrzejewski T.M."/>
            <person name="Davidsen T.M."/>
            <person name="Wayne K.J."/>
            <person name="Tettelin H."/>
            <person name="Glass J.I."/>
            <person name="Rusch D."/>
            <person name="Podicherti R."/>
            <person name="Tsui H.-C.T."/>
            <person name="Winkler M.E."/>
        </authorList>
    </citation>
    <scope>NUCLEOTIDE SEQUENCE</scope>
</reference>
<evidence type="ECO:0000259" key="1">
    <source>
        <dbReference type="PROSITE" id="PS51186"/>
    </source>
</evidence>
<sequence>MEESARQAVPSDLEVLSSLAVAARHELQDKKGGDVADRLDPHRDDPSARMAAALEDPGTVVLVGALDEAVVGYGLMVVGTAPDGTGHAVVEEVYVDPLARSVGVGEALLDGLLAVARERGARAIQSVALPGDRATKNFFETHGMVARSIMVHRWLDDR</sequence>
<dbReference type="CDD" id="cd04301">
    <property type="entry name" value="NAT_SF"/>
    <property type="match status" value="1"/>
</dbReference>
<proteinExistence type="predicted"/>
<dbReference type="SUPFAM" id="SSF55729">
    <property type="entry name" value="Acyl-CoA N-acyltransferases (Nat)"/>
    <property type="match status" value="1"/>
</dbReference>
<protein>
    <recommendedName>
        <fullName evidence="1">N-acetyltransferase domain-containing protein</fullName>
    </recommendedName>
</protein>
<dbReference type="EMBL" id="UINC01017200">
    <property type="protein sequence ID" value="SVA70975.1"/>
    <property type="molecule type" value="Genomic_DNA"/>
</dbReference>
<name>A0A381Y203_9ZZZZ</name>
<feature type="domain" description="N-acetyltransferase" evidence="1">
    <location>
        <begin position="3"/>
        <end position="158"/>
    </location>
</feature>
<accession>A0A381Y203</accession>
<dbReference type="PROSITE" id="PS51186">
    <property type="entry name" value="GNAT"/>
    <property type="match status" value="1"/>
</dbReference>